<evidence type="ECO:0000256" key="8">
    <source>
        <dbReference type="ARBA" id="ARBA00023143"/>
    </source>
</evidence>
<comment type="similarity">
    <text evidence="2 10">Belongs to the FliR/MopE/SpaR family.</text>
</comment>
<dbReference type="NCBIfam" id="TIGR01400">
    <property type="entry name" value="fliR"/>
    <property type="match status" value="1"/>
</dbReference>
<evidence type="ECO:0000256" key="6">
    <source>
        <dbReference type="ARBA" id="ARBA00022989"/>
    </source>
</evidence>
<dbReference type="GO" id="GO:0005886">
    <property type="term" value="C:plasma membrane"/>
    <property type="evidence" value="ECO:0007669"/>
    <property type="project" value="UniProtKB-SubCell"/>
</dbReference>
<feature type="transmembrane region" description="Helical" evidence="10">
    <location>
        <begin position="163"/>
        <end position="196"/>
    </location>
</feature>
<feature type="transmembrane region" description="Helical" evidence="10">
    <location>
        <begin position="122"/>
        <end position="151"/>
    </location>
</feature>
<evidence type="ECO:0000256" key="1">
    <source>
        <dbReference type="ARBA" id="ARBA00002578"/>
    </source>
</evidence>
<keyword evidence="11" id="KW-0282">Flagellum</keyword>
<feature type="transmembrane region" description="Helical" evidence="10">
    <location>
        <begin position="78"/>
        <end position="102"/>
    </location>
</feature>
<dbReference type="InterPro" id="IPR006303">
    <property type="entry name" value="FliR"/>
</dbReference>
<organism evidence="11 12">
    <name type="scientific">Psychromonas ingrahamii (strain DSM 17664 / CCUG 51855 / 37)</name>
    <dbReference type="NCBI Taxonomy" id="357804"/>
    <lineage>
        <taxon>Bacteria</taxon>
        <taxon>Pseudomonadati</taxon>
        <taxon>Pseudomonadota</taxon>
        <taxon>Gammaproteobacteria</taxon>
        <taxon>Alteromonadales</taxon>
        <taxon>Psychromonadaceae</taxon>
        <taxon>Psychromonas</taxon>
    </lineage>
</organism>
<dbReference type="HOGENOM" id="CLU_063626_4_1_6"/>
<evidence type="ECO:0000256" key="2">
    <source>
        <dbReference type="ARBA" id="ARBA00009772"/>
    </source>
</evidence>
<feature type="transmembrane region" description="Helical" evidence="10">
    <location>
        <begin position="39"/>
        <end position="58"/>
    </location>
</feature>
<comment type="subcellular location">
    <subcellularLocation>
        <location evidence="10">Cell membrane</location>
        <topology evidence="10">Multi-pass membrane protein</topology>
    </subcellularLocation>
    <subcellularLocation>
        <location evidence="10">Bacterial flagellum basal body</location>
    </subcellularLocation>
</comment>
<evidence type="ECO:0000313" key="12">
    <source>
        <dbReference type="Proteomes" id="UP000000639"/>
    </source>
</evidence>
<dbReference type="GO" id="GO:0009425">
    <property type="term" value="C:bacterial-type flagellum basal body"/>
    <property type="evidence" value="ECO:0007669"/>
    <property type="project" value="UniProtKB-SubCell"/>
</dbReference>
<sequence length="259" mass="28196">MSISFAEITQWLGLFWWPFMRISGVFMFAPIFGDGSVPMKVRLSLAVVMAMLVAPLIAPQPAIDPFSLQAIILSVTQLLWGLFFGFLFQIFFTIFTTIGQTISVQMGLAMAVMNDPANGVSVAIIGRLFLFACTLLFLAFDGHLAILALMVESFTIWPIKQGFSLGSLALIISMMVWMFASAFAIAIPAIAAMLIANASFGFMNKAAPSLNVFALGFPMTMLLGLFALLISFSGIGSIYFEILMQAIKFARSYMIGGIQ</sequence>
<dbReference type="OrthoDB" id="9797790at2"/>
<dbReference type="STRING" id="357804.Ping_3595"/>
<name>A1T0L3_PSYIN</name>
<reference evidence="11 12" key="1">
    <citation type="submission" date="2007-01" db="EMBL/GenBank/DDBJ databases">
        <title>Complete sequence of Psychromonas ingrahamii 37.</title>
        <authorList>
            <consortium name="US DOE Joint Genome Institute"/>
            <person name="Copeland A."/>
            <person name="Lucas S."/>
            <person name="Lapidus A."/>
            <person name="Barry K."/>
            <person name="Detter J.C."/>
            <person name="Glavina del Rio T."/>
            <person name="Hammon N."/>
            <person name="Israni S."/>
            <person name="Dalin E."/>
            <person name="Tice H."/>
            <person name="Pitluck S."/>
            <person name="Thompson L.S."/>
            <person name="Brettin T."/>
            <person name="Bruce D."/>
            <person name="Han C."/>
            <person name="Tapia R."/>
            <person name="Schmutz J."/>
            <person name="Larimer F."/>
            <person name="Land M."/>
            <person name="Hauser L."/>
            <person name="Kyrpides N."/>
            <person name="Ivanova N."/>
            <person name="Staley J."/>
            <person name="Richardson P."/>
        </authorList>
    </citation>
    <scope>NUCLEOTIDE SEQUENCE [LARGE SCALE GENOMIC DNA]</scope>
    <source>
        <strain evidence="11 12">37</strain>
    </source>
</reference>
<evidence type="ECO:0000313" key="11">
    <source>
        <dbReference type="EMBL" id="ABM05278.1"/>
    </source>
</evidence>
<evidence type="ECO:0000256" key="10">
    <source>
        <dbReference type="RuleBase" id="RU362071"/>
    </source>
</evidence>
<dbReference type="PRINTS" id="PR00953">
    <property type="entry name" value="TYPE3IMRPROT"/>
</dbReference>
<dbReference type="KEGG" id="pin:Ping_3595"/>
<feature type="transmembrane region" description="Helical" evidence="10">
    <location>
        <begin position="216"/>
        <end position="240"/>
    </location>
</feature>
<keyword evidence="5 10" id="KW-0812">Transmembrane</keyword>
<evidence type="ECO:0000256" key="4">
    <source>
        <dbReference type="ARBA" id="ARBA00022475"/>
    </source>
</evidence>
<evidence type="ECO:0000256" key="7">
    <source>
        <dbReference type="ARBA" id="ARBA00023136"/>
    </source>
</evidence>
<dbReference type="GO" id="GO:0006605">
    <property type="term" value="P:protein targeting"/>
    <property type="evidence" value="ECO:0007669"/>
    <property type="project" value="UniProtKB-UniRule"/>
</dbReference>
<dbReference type="PANTHER" id="PTHR30065">
    <property type="entry name" value="FLAGELLAR BIOSYNTHETIC PROTEIN FLIR"/>
    <property type="match status" value="1"/>
</dbReference>
<keyword evidence="8 10" id="KW-0975">Bacterial flagellum</keyword>
<proteinExistence type="inferred from homology"/>
<evidence type="ECO:0000256" key="3">
    <source>
        <dbReference type="ARBA" id="ARBA00021717"/>
    </source>
</evidence>
<protein>
    <recommendedName>
        <fullName evidence="3 9">Flagellar biosynthetic protein FliR</fullName>
    </recommendedName>
</protein>
<dbReference type="Pfam" id="PF01311">
    <property type="entry name" value="Bac_export_1"/>
    <property type="match status" value="1"/>
</dbReference>
<keyword evidence="12" id="KW-1185">Reference proteome</keyword>
<dbReference type="eggNOG" id="COG1684">
    <property type="taxonomic scope" value="Bacteria"/>
</dbReference>
<comment type="function">
    <text evidence="1 10">Role in flagellar biosynthesis.</text>
</comment>
<keyword evidence="6 10" id="KW-1133">Transmembrane helix</keyword>
<dbReference type="InterPro" id="IPR002010">
    <property type="entry name" value="T3SS_IM_R"/>
</dbReference>
<keyword evidence="4 10" id="KW-1003">Cell membrane</keyword>
<evidence type="ECO:0000256" key="5">
    <source>
        <dbReference type="ARBA" id="ARBA00022692"/>
    </source>
</evidence>
<evidence type="ECO:0000256" key="9">
    <source>
        <dbReference type="NCBIfam" id="TIGR01400"/>
    </source>
</evidence>
<dbReference type="Proteomes" id="UP000000639">
    <property type="component" value="Chromosome"/>
</dbReference>
<keyword evidence="7 10" id="KW-0472">Membrane</keyword>
<dbReference type="PANTHER" id="PTHR30065:SF8">
    <property type="entry name" value="FLAGELLAR BIOSYNTHETIC PROTEIN FLIR"/>
    <property type="match status" value="1"/>
</dbReference>
<dbReference type="RefSeq" id="WP_011771826.1">
    <property type="nucleotide sequence ID" value="NC_008709.1"/>
</dbReference>
<gene>
    <name evidence="11" type="ordered locus">Ping_3595</name>
</gene>
<feature type="transmembrane region" description="Helical" evidence="10">
    <location>
        <begin position="12"/>
        <end position="33"/>
    </location>
</feature>
<dbReference type="AlphaFoldDB" id="A1T0L3"/>
<keyword evidence="11" id="KW-0966">Cell projection</keyword>
<keyword evidence="11" id="KW-0969">Cilium</keyword>
<dbReference type="EMBL" id="CP000510">
    <property type="protein sequence ID" value="ABM05278.1"/>
    <property type="molecule type" value="Genomic_DNA"/>
</dbReference>
<dbReference type="GO" id="GO:0044780">
    <property type="term" value="P:bacterial-type flagellum assembly"/>
    <property type="evidence" value="ECO:0007669"/>
    <property type="project" value="UniProtKB-UniRule"/>
</dbReference>
<accession>A1T0L3</accession>